<keyword evidence="4 7" id="KW-0863">Zinc-finger</keyword>
<feature type="domain" description="C2H2-type" evidence="8">
    <location>
        <begin position="66"/>
        <end position="94"/>
    </location>
</feature>
<keyword evidence="3" id="KW-0677">Repeat</keyword>
<feature type="domain" description="C2H2-type" evidence="8">
    <location>
        <begin position="216"/>
        <end position="244"/>
    </location>
</feature>
<dbReference type="InterPro" id="IPR013087">
    <property type="entry name" value="Znf_C2H2_type"/>
</dbReference>
<dbReference type="PANTHER" id="PTHR24406">
    <property type="entry name" value="TRANSCRIPTIONAL REPRESSOR CTCFL-RELATED"/>
    <property type="match status" value="1"/>
</dbReference>
<dbReference type="Pfam" id="PF00096">
    <property type="entry name" value="zf-C2H2"/>
    <property type="match status" value="1"/>
</dbReference>
<evidence type="ECO:0000256" key="1">
    <source>
        <dbReference type="ARBA" id="ARBA00004123"/>
    </source>
</evidence>
<keyword evidence="5" id="KW-0862">Zinc</keyword>
<keyword evidence="6" id="KW-0539">Nucleus</keyword>
<feature type="domain" description="C2H2-type" evidence="8">
    <location>
        <begin position="245"/>
        <end position="273"/>
    </location>
</feature>
<protein>
    <submittedName>
        <fullName evidence="9">Zinc finger protein 26</fullName>
    </submittedName>
</protein>
<accession>A0A226CZ93</accession>
<evidence type="ECO:0000256" key="6">
    <source>
        <dbReference type="ARBA" id="ARBA00023242"/>
    </source>
</evidence>
<dbReference type="GO" id="GO:0005634">
    <property type="term" value="C:nucleus"/>
    <property type="evidence" value="ECO:0007669"/>
    <property type="project" value="UniProtKB-SubCell"/>
</dbReference>
<dbReference type="Pfam" id="PF13894">
    <property type="entry name" value="zf-C2H2_4"/>
    <property type="match status" value="1"/>
</dbReference>
<name>A0A226CZ93_FOLCA</name>
<dbReference type="GO" id="GO:0008270">
    <property type="term" value="F:zinc ion binding"/>
    <property type="evidence" value="ECO:0007669"/>
    <property type="project" value="UniProtKB-KW"/>
</dbReference>
<feature type="domain" description="C2H2-type" evidence="8">
    <location>
        <begin position="129"/>
        <end position="156"/>
    </location>
</feature>
<dbReference type="Proteomes" id="UP000198287">
    <property type="component" value="Unassembled WGS sequence"/>
</dbReference>
<evidence type="ECO:0000259" key="8">
    <source>
        <dbReference type="PROSITE" id="PS50157"/>
    </source>
</evidence>
<dbReference type="OrthoDB" id="6077919at2759"/>
<dbReference type="AlphaFoldDB" id="A0A226CZ93"/>
<dbReference type="SMART" id="SM00614">
    <property type="entry name" value="ZnF_BED"/>
    <property type="match status" value="2"/>
</dbReference>
<evidence type="ECO:0000256" key="5">
    <source>
        <dbReference type="ARBA" id="ARBA00022833"/>
    </source>
</evidence>
<feature type="domain" description="C2H2-type" evidence="8">
    <location>
        <begin position="37"/>
        <end position="65"/>
    </location>
</feature>
<keyword evidence="2" id="KW-0479">Metal-binding</keyword>
<dbReference type="OMA" id="THRRICT"/>
<gene>
    <name evidence="9" type="ORF">Fcan01_27860</name>
</gene>
<reference evidence="9 10" key="1">
    <citation type="submission" date="2015-12" db="EMBL/GenBank/DDBJ databases">
        <title>The genome of Folsomia candida.</title>
        <authorList>
            <person name="Faddeeva A."/>
            <person name="Derks M.F."/>
            <person name="Anvar Y."/>
            <person name="Smit S."/>
            <person name="Van Straalen N."/>
            <person name="Roelofs D."/>
        </authorList>
    </citation>
    <scope>NUCLEOTIDE SEQUENCE [LARGE SCALE GENOMIC DNA]</scope>
    <source>
        <strain evidence="9 10">VU population</strain>
        <tissue evidence="9">Whole body</tissue>
    </source>
</reference>
<organism evidence="9 10">
    <name type="scientific">Folsomia candida</name>
    <name type="common">Springtail</name>
    <dbReference type="NCBI Taxonomy" id="158441"/>
    <lineage>
        <taxon>Eukaryota</taxon>
        <taxon>Metazoa</taxon>
        <taxon>Ecdysozoa</taxon>
        <taxon>Arthropoda</taxon>
        <taxon>Hexapoda</taxon>
        <taxon>Collembola</taxon>
        <taxon>Entomobryomorpha</taxon>
        <taxon>Isotomoidea</taxon>
        <taxon>Isotomidae</taxon>
        <taxon>Proisotominae</taxon>
        <taxon>Folsomia</taxon>
    </lineage>
</organism>
<keyword evidence="10" id="KW-1185">Reference proteome</keyword>
<dbReference type="PROSITE" id="PS00028">
    <property type="entry name" value="ZINC_FINGER_C2H2_1"/>
    <property type="match status" value="7"/>
</dbReference>
<dbReference type="SUPFAM" id="SSF57667">
    <property type="entry name" value="beta-beta-alpha zinc fingers"/>
    <property type="match status" value="3"/>
</dbReference>
<evidence type="ECO:0000256" key="2">
    <source>
        <dbReference type="ARBA" id="ARBA00022723"/>
    </source>
</evidence>
<dbReference type="PROSITE" id="PS50157">
    <property type="entry name" value="ZINC_FINGER_C2H2_2"/>
    <property type="match status" value="6"/>
</dbReference>
<dbReference type="SMART" id="SM00355">
    <property type="entry name" value="ZnF_C2H2"/>
    <property type="match status" value="10"/>
</dbReference>
<evidence type="ECO:0000256" key="7">
    <source>
        <dbReference type="PROSITE-ProRule" id="PRU00042"/>
    </source>
</evidence>
<sequence length="347" mass="40192">MAPRRLLPRECPHCCKIFKTGWRLKLHLVCHETDAQVKCDICKKVLKNPVVLKTHVRVSHINQEKYGCPICPREFMIAANLKRHVDALHSKIPEPRFPCKFTGCQKTFKNKASAWSHFNVDHAVNPVRFRCSLCSREFKAKGNLNRHIVSHTTEKAFKCATCEKGYQQKCELVKHQERVQFLRAFQPSSLISDLGGDGFTLRNWATHQAKWVRLLLNCPSCPRTFLDKSGLLRHFKDHHVNERNYPCRKCGKILKTGDGLKMHVMAEHSTTPGKLQHSCSRCEYTSFHKSVVRTHVKRVHFGVVGKNECYFCGKRFFAFSQLVAHCNWRHTMDTNRKFGMYKSLSSK</sequence>
<dbReference type="InterPro" id="IPR050888">
    <property type="entry name" value="ZnF_C2H2-type_TF"/>
</dbReference>
<evidence type="ECO:0000313" key="9">
    <source>
        <dbReference type="EMBL" id="OXA37356.1"/>
    </source>
</evidence>
<dbReference type="Gene3D" id="3.30.160.60">
    <property type="entry name" value="Classic Zinc Finger"/>
    <property type="match status" value="6"/>
</dbReference>
<proteinExistence type="predicted"/>
<evidence type="ECO:0000313" key="10">
    <source>
        <dbReference type="Proteomes" id="UP000198287"/>
    </source>
</evidence>
<comment type="caution">
    <text evidence="9">The sequence shown here is derived from an EMBL/GenBank/DDBJ whole genome shotgun (WGS) entry which is preliminary data.</text>
</comment>
<dbReference type="InterPro" id="IPR036236">
    <property type="entry name" value="Znf_C2H2_sf"/>
</dbReference>
<feature type="domain" description="C2H2-type" evidence="8">
    <location>
        <begin position="307"/>
        <end position="335"/>
    </location>
</feature>
<comment type="subcellular location">
    <subcellularLocation>
        <location evidence="1">Nucleus</location>
    </subcellularLocation>
</comment>
<evidence type="ECO:0000256" key="4">
    <source>
        <dbReference type="ARBA" id="ARBA00022771"/>
    </source>
</evidence>
<dbReference type="EMBL" id="LNIX01000058">
    <property type="protein sequence ID" value="OXA37356.1"/>
    <property type="molecule type" value="Genomic_DNA"/>
</dbReference>
<evidence type="ECO:0000256" key="3">
    <source>
        <dbReference type="ARBA" id="ARBA00022737"/>
    </source>
</evidence>